<dbReference type="SUPFAM" id="SSF51905">
    <property type="entry name" value="FAD/NAD(P)-binding domain"/>
    <property type="match status" value="1"/>
</dbReference>
<evidence type="ECO:0000256" key="1">
    <source>
        <dbReference type="ARBA" id="ARBA00001974"/>
    </source>
</evidence>
<evidence type="ECO:0000313" key="8">
    <source>
        <dbReference type="Proteomes" id="UP000623467"/>
    </source>
</evidence>
<dbReference type="PRINTS" id="PR00368">
    <property type="entry name" value="FADPNR"/>
</dbReference>
<keyword evidence="8" id="KW-1185">Reference proteome</keyword>
<keyword evidence="4" id="KW-0274">FAD</keyword>
<name>A0A8H6ZGI7_9AGAR</name>
<dbReference type="PRINTS" id="PR00411">
    <property type="entry name" value="PNDRDTASEI"/>
</dbReference>
<proteinExistence type="inferred from homology"/>
<evidence type="ECO:0000313" key="7">
    <source>
        <dbReference type="EMBL" id="KAF7375861.1"/>
    </source>
</evidence>
<dbReference type="AlphaFoldDB" id="A0A8H6ZGI7"/>
<reference evidence="7" key="1">
    <citation type="submission" date="2020-05" db="EMBL/GenBank/DDBJ databases">
        <title>Mycena genomes resolve the evolution of fungal bioluminescence.</title>
        <authorList>
            <person name="Tsai I.J."/>
        </authorList>
    </citation>
    <scope>NUCLEOTIDE SEQUENCE</scope>
    <source>
        <strain evidence="7">160909Yilan</strain>
    </source>
</reference>
<evidence type="ECO:0000256" key="4">
    <source>
        <dbReference type="ARBA" id="ARBA00022827"/>
    </source>
</evidence>
<accession>A0A8H6ZGI7</accession>
<dbReference type="OrthoDB" id="5376590at2759"/>
<dbReference type="Proteomes" id="UP000623467">
    <property type="component" value="Unassembled WGS sequence"/>
</dbReference>
<evidence type="ECO:0000259" key="6">
    <source>
        <dbReference type="Pfam" id="PF07992"/>
    </source>
</evidence>
<dbReference type="PANTHER" id="PTHR42913">
    <property type="entry name" value="APOPTOSIS-INDUCING FACTOR 1"/>
    <property type="match status" value="1"/>
</dbReference>
<evidence type="ECO:0000256" key="2">
    <source>
        <dbReference type="ARBA" id="ARBA00005272"/>
    </source>
</evidence>
<keyword evidence="3" id="KW-0285">Flavoprotein</keyword>
<dbReference type="EMBL" id="JACAZH010000001">
    <property type="protein sequence ID" value="KAF7375861.1"/>
    <property type="molecule type" value="Genomic_DNA"/>
</dbReference>
<protein>
    <submittedName>
        <fullName evidence="7">NAD(P)/FAD-dependent oxidoreductase</fullName>
    </submittedName>
</protein>
<comment type="cofactor">
    <cofactor evidence="1">
        <name>FAD</name>
        <dbReference type="ChEBI" id="CHEBI:57692"/>
    </cofactor>
</comment>
<keyword evidence="5" id="KW-0560">Oxidoreductase</keyword>
<gene>
    <name evidence="7" type="ORF">MSAN_00000500</name>
</gene>
<dbReference type="GO" id="GO:0003955">
    <property type="term" value="F:NAD(P)H dehydrogenase (quinone) activity"/>
    <property type="evidence" value="ECO:0007669"/>
    <property type="project" value="TreeGrafter"/>
</dbReference>
<organism evidence="7 8">
    <name type="scientific">Mycena sanguinolenta</name>
    <dbReference type="NCBI Taxonomy" id="230812"/>
    <lineage>
        <taxon>Eukaryota</taxon>
        <taxon>Fungi</taxon>
        <taxon>Dikarya</taxon>
        <taxon>Basidiomycota</taxon>
        <taxon>Agaricomycotina</taxon>
        <taxon>Agaricomycetes</taxon>
        <taxon>Agaricomycetidae</taxon>
        <taxon>Agaricales</taxon>
        <taxon>Marasmiineae</taxon>
        <taxon>Mycenaceae</taxon>
        <taxon>Mycena</taxon>
    </lineage>
</organism>
<sequence length="428" mass="45578">MRSSKLIRFPTLFQKHHQAIPSMSSPTPTVVIIGAGFAGMWAALSAARKREIAGRPDSSVEIILIAPEPILYIRPRLYENDVSEASAPLADLLAAAGVRYIQGLVQKITVKEKIVGYTSADGNSSTLPYDRLILASGSTLFRPEAVEGLAEYSFDADQMEGALKLDAHLKSLASQPESPARNTVVICGGGFTGAEIAAEMPRRLRGILGESVDVRVVVLERAGSLDFMGPHSSPVVKEALASLGVEILTSQTVAAIDAEGINTTSGTRIASKTVIWTAGMRASALTAQIPTERDELGRLFVTQNLQVCGVDHVYATGDTAHIAADDEGHLTLMSCQHAVNLGKSAGNNVMADLLGLPQAPYSQPYYGTCLSLGPWGALFTTGWDRKVSLVKEEGYKLKTQINTQLIYPPPPNRAAAFTAADPAQQLIA</sequence>
<dbReference type="PANTHER" id="PTHR42913:SF3">
    <property type="entry name" value="64 KDA MITOCHONDRIAL NADH DEHYDROGENASE (EUROFUNG)"/>
    <property type="match status" value="1"/>
</dbReference>
<feature type="domain" description="FAD/NAD(P)-binding" evidence="6">
    <location>
        <begin position="29"/>
        <end position="340"/>
    </location>
</feature>
<comment type="similarity">
    <text evidence="2">Belongs to the NADH dehydrogenase family.</text>
</comment>
<dbReference type="InterPro" id="IPR023753">
    <property type="entry name" value="FAD/NAD-binding_dom"/>
</dbReference>
<comment type="caution">
    <text evidence="7">The sequence shown here is derived from an EMBL/GenBank/DDBJ whole genome shotgun (WGS) entry which is preliminary data.</text>
</comment>
<evidence type="ECO:0000256" key="3">
    <source>
        <dbReference type="ARBA" id="ARBA00022630"/>
    </source>
</evidence>
<dbReference type="Gene3D" id="3.50.50.100">
    <property type="match status" value="1"/>
</dbReference>
<dbReference type="Pfam" id="PF07992">
    <property type="entry name" value="Pyr_redox_2"/>
    <property type="match status" value="1"/>
</dbReference>
<evidence type="ECO:0000256" key="5">
    <source>
        <dbReference type="ARBA" id="ARBA00023002"/>
    </source>
</evidence>
<dbReference type="InterPro" id="IPR036188">
    <property type="entry name" value="FAD/NAD-bd_sf"/>
</dbReference>
<dbReference type="GO" id="GO:0019646">
    <property type="term" value="P:aerobic electron transport chain"/>
    <property type="evidence" value="ECO:0007669"/>
    <property type="project" value="TreeGrafter"/>
</dbReference>
<dbReference type="InterPro" id="IPR051169">
    <property type="entry name" value="NADH-Q_oxidoreductase"/>
</dbReference>